<keyword evidence="1" id="KW-0812">Transmembrane</keyword>
<sequence>MNIFKKLDAGIVRDIENNILKWIWIRRYKTPIFILAVLLLILISKAPYINLFFNSYLIIFISAILAPLILDIEYKPLFTFSIILFTLALVLWFYDRDSAEAITNYIFIILFSGVIKIIFSG</sequence>
<feature type="transmembrane region" description="Helical" evidence="1">
    <location>
        <begin position="52"/>
        <end position="70"/>
    </location>
</feature>
<keyword evidence="1" id="KW-1133">Transmembrane helix</keyword>
<accession>A0A1F5KBS0</accession>
<dbReference type="AlphaFoldDB" id="A0A1F5KBS0"/>
<dbReference type="Proteomes" id="UP000176527">
    <property type="component" value="Unassembled WGS sequence"/>
</dbReference>
<dbReference type="EMBL" id="MFDE01000025">
    <property type="protein sequence ID" value="OGE38250.1"/>
    <property type="molecule type" value="Genomic_DNA"/>
</dbReference>
<gene>
    <name evidence="2" type="ORF">A3F00_02910</name>
</gene>
<organism evidence="2 3">
    <name type="scientific">Candidatus Daviesbacteria bacterium RIFCSPHIGHO2_12_FULL_37_11</name>
    <dbReference type="NCBI Taxonomy" id="1797777"/>
    <lineage>
        <taxon>Bacteria</taxon>
        <taxon>Candidatus Daviesiibacteriota</taxon>
    </lineage>
</organism>
<comment type="caution">
    <text evidence="2">The sequence shown here is derived from an EMBL/GenBank/DDBJ whole genome shotgun (WGS) entry which is preliminary data.</text>
</comment>
<evidence type="ECO:0000256" key="1">
    <source>
        <dbReference type="SAM" id="Phobius"/>
    </source>
</evidence>
<keyword evidence="1" id="KW-0472">Membrane</keyword>
<evidence type="ECO:0000313" key="3">
    <source>
        <dbReference type="Proteomes" id="UP000176527"/>
    </source>
</evidence>
<name>A0A1F5KBS0_9BACT</name>
<evidence type="ECO:0000313" key="2">
    <source>
        <dbReference type="EMBL" id="OGE38250.1"/>
    </source>
</evidence>
<feature type="transmembrane region" description="Helical" evidence="1">
    <location>
        <begin position="101"/>
        <end position="119"/>
    </location>
</feature>
<reference evidence="2 3" key="1">
    <citation type="journal article" date="2016" name="Nat. Commun.">
        <title>Thousands of microbial genomes shed light on interconnected biogeochemical processes in an aquifer system.</title>
        <authorList>
            <person name="Anantharaman K."/>
            <person name="Brown C.T."/>
            <person name="Hug L.A."/>
            <person name="Sharon I."/>
            <person name="Castelle C.J."/>
            <person name="Probst A.J."/>
            <person name="Thomas B.C."/>
            <person name="Singh A."/>
            <person name="Wilkins M.J."/>
            <person name="Karaoz U."/>
            <person name="Brodie E.L."/>
            <person name="Williams K.H."/>
            <person name="Hubbard S.S."/>
            <person name="Banfield J.F."/>
        </authorList>
    </citation>
    <scope>NUCLEOTIDE SEQUENCE [LARGE SCALE GENOMIC DNA]</scope>
</reference>
<feature type="transmembrane region" description="Helical" evidence="1">
    <location>
        <begin position="28"/>
        <end position="46"/>
    </location>
</feature>
<proteinExistence type="predicted"/>
<protein>
    <submittedName>
        <fullName evidence="2">Uncharacterized protein</fullName>
    </submittedName>
</protein>
<feature type="transmembrane region" description="Helical" evidence="1">
    <location>
        <begin position="77"/>
        <end position="95"/>
    </location>
</feature>